<dbReference type="InterPro" id="IPR052054">
    <property type="entry name" value="Oxidative_DNA_repair_enzyme"/>
</dbReference>
<reference evidence="14 15" key="1">
    <citation type="journal article" date="2014" name="Genome Biol. Evol.">
        <title>The secreted proteins of Achlya hypogyna and Thraustotheca clavata identify the ancestral oomycete secretome and reveal gene acquisitions by horizontal gene transfer.</title>
        <authorList>
            <person name="Misner I."/>
            <person name="Blouin N."/>
            <person name="Leonard G."/>
            <person name="Richards T.A."/>
            <person name="Lane C.E."/>
        </authorList>
    </citation>
    <scope>NUCLEOTIDE SEQUENCE [LARGE SCALE GENOMIC DNA]</scope>
    <source>
        <strain evidence="14 15">ATCC 48635</strain>
    </source>
</reference>
<dbReference type="GO" id="GO:0003684">
    <property type="term" value="F:damaged DNA binding"/>
    <property type="evidence" value="ECO:0007669"/>
    <property type="project" value="InterPro"/>
</dbReference>
<keyword evidence="5" id="KW-0378">Hydrolase</keyword>
<evidence type="ECO:0000256" key="10">
    <source>
        <dbReference type="ARBA" id="ARBA00023295"/>
    </source>
</evidence>
<dbReference type="InterPro" id="IPR023170">
    <property type="entry name" value="HhH_base_excis_C"/>
</dbReference>
<dbReference type="GO" id="GO:0006285">
    <property type="term" value="P:base-excision repair, AP site formation"/>
    <property type="evidence" value="ECO:0007669"/>
    <property type="project" value="TreeGrafter"/>
</dbReference>
<dbReference type="InterPro" id="IPR012904">
    <property type="entry name" value="OGG_N"/>
</dbReference>
<keyword evidence="8" id="KW-0539">Nucleus</keyword>
<feature type="compositionally biased region" description="Basic residues" evidence="12">
    <location>
        <begin position="315"/>
        <end position="327"/>
    </location>
</feature>
<keyword evidence="4" id="KW-0227">DNA damage</keyword>
<dbReference type="PANTHER" id="PTHR10242">
    <property type="entry name" value="8-OXOGUANINE DNA GLYCOSYLASE"/>
    <property type="match status" value="1"/>
</dbReference>
<evidence type="ECO:0000256" key="2">
    <source>
        <dbReference type="ARBA" id="ARBA00010679"/>
    </source>
</evidence>
<keyword evidence="7 14" id="KW-0456">Lyase</keyword>
<evidence type="ECO:0000256" key="12">
    <source>
        <dbReference type="SAM" id="MobiDB-lite"/>
    </source>
</evidence>
<dbReference type="STRING" id="1202772.A0A1V9ZIQ5"/>
<feature type="region of interest" description="Disordered" evidence="12">
    <location>
        <begin position="296"/>
        <end position="327"/>
    </location>
</feature>
<dbReference type="Pfam" id="PF00730">
    <property type="entry name" value="HhH-GPD"/>
    <property type="match status" value="1"/>
</dbReference>
<dbReference type="EC" id="4.2.99.18" evidence="3"/>
<keyword evidence="9" id="KW-0511">Multifunctional enzyme</keyword>
<dbReference type="GO" id="GO:0006289">
    <property type="term" value="P:nucleotide-excision repair"/>
    <property type="evidence" value="ECO:0007669"/>
    <property type="project" value="InterPro"/>
</dbReference>
<comment type="catalytic activity">
    <reaction evidence="11">
        <text>2'-deoxyribonucleotide-(2'-deoxyribose 5'-phosphate)-2'-deoxyribonucleotide-DNA = a 3'-end 2'-deoxyribonucleotide-(2,3-dehydro-2,3-deoxyribose 5'-phosphate)-DNA + a 5'-end 5'-phospho-2'-deoxyribonucleoside-DNA + H(+)</text>
        <dbReference type="Rhea" id="RHEA:66592"/>
        <dbReference type="Rhea" id="RHEA-COMP:13180"/>
        <dbReference type="Rhea" id="RHEA-COMP:16897"/>
        <dbReference type="Rhea" id="RHEA-COMP:17067"/>
        <dbReference type="ChEBI" id="CHEBI:15378"/>
        <dbReference type="ChEBI" id="CHEBI:136412"/>
        <dbReference type="ChEBI" id="CHEBI:157695"/>
        <dbReference type="ChEBI" id="CHEBI:167181"/>
        <dbReference type="EC" id="4.2.99.18"/>
    </reaction>
</comment>
<evidence type="ECO:0000256" key="7">
    <source>
        <dbReference type="ARBA" id="ARBA00023239"/>
    </source>
</evidence>
<dbReference type="AlphaFoldDB" id="A0A1V9ZIQ5"/>
<proteinExistence type="inferred from homology"/>
<feature type="domain" description="HhH-GPD" evidence="13">
    <location>
        <begin position="118"/>
        <end position="289"/>
    </location>
</feature>
<dbReference type="Proteomes" id="UP000243579">
    <property type="component" value="Unassembled WGS sequence"/>
</dbReference>
<accession>A0A1V9ZIQ5</accession>
<dbReference type="GO" id="GO:0005634">
    <property type="term" value="C:nucleus"/>
    <property type="evidence" value="ECO:0007669"/>
    <property type="project" value="UniProtKB-SubCell"/>
</dbReference>
<dbReference type="InterPro" id="IPR003265">
    <property type="entry name" value="HhH-GPD_domain"/>
</dbReference>
<keyword evidence="6" id="KW-0234">DNA repair</keyword>
<sequence length="327" mass="36847">MWRRLCPRSEMGCHITLQSGQVFSWRQIQGQWLGVVDRHVVALREVDADIEYSCLNEPEADTKLQNVLHSYFRLDDNLSELYHAWMEPEDKFSPAFRSLPGLRLIRQNPLECLFSFICSSNNNISRVTQMLDKLRAAHGDALGTYESVPLHAFPTLAQLRAIEEADLRTMGFGYRAQYIVKSAKILEDLGGDEYLAGLRQNPDAAHVQSALTQFSGVGRKVADCIALFSLDKLEAIPVDTHVWQIACRDFRAKAHKSLTPTVYAEVGKLYQDRFTPFAGWAHSVLFAAELAAFRPAKTSPSTKRKKAEVEPAPAKKAKRIRTRAQTA</sequence>
<dbReference type="PANTHER" id="PTHR10242:SF2">
    <property type="entry name" value="N-GLYCOSYLASE_DNA LYASE"/>
    <property type="match status" value="1"/>
</dbReference>
<gene>
    <name evidence="14" type="ORF">ACHHYP_09841</name>
</gene>
<comment type="caution">
    <text evidence="14">The sequence shown here is derived from an EMBL/GenBank/DDBJ whole genome shotgun (WGS) entry which is preliminary data.</text>
</comment>
<dbReference type="EMBL" id="JNBR01000095">
    <property type="protein sequence ID" value="OQR97872.1"/>
    <property type="molecule type" value="Genomic_DNA"/>
</dbReference>
<protein>
    <recommendedName>
        <fullName evidence="3">DNA-(apurinic or apyrimidinic site) lyase</fullName>
        <ecNumber evidence="3">4.2.99.18</ecNumber>
    </recommendedName>
</protein>
<dbReference type="SUPFAM" id="SSF55945">
    <property type="entry name" value="TATA-box binding protein-like"/>
    <property type="match status" value="1"/>
</dbReference>
<comment type="similarity">
    <text evidence="2">Belongs to the type-1 OGG1 family.</text>
</comment>
<organism evidence="14 15">
    <name type="scientific">Achlya hypogyna</name>
    <name type="common">Oomycete</name>
    <name type="synonym">Protoachlya hypogyna</name>
    <dbReference type="NCBI Taxonomy" id="1202772"/>
    <lineage>
        <taxon>Eukaryota</taxon>
        <taxon>Sar</taxon>
        <taxon>Stramenopiles</taxon>
        <taxon>Oomycota</taxon>
        <taxon>Saprolegniomycetes</taxon>
        <taxon>Saprolegniales</taxon>
        <taxon>Achlyaceae</taxon>
        <taxon>Achlya</taxon>
    </lineage>
</organism>
<keyword evidence="10" id="KW-0326">Glycosidase</keyword>
<dbReference type="OrthoDB" id="238681at2759"/>
<evidence type="ECO:0000256" key="1">
    <source>
        <dbReference type="ARBA" id="ARBA00004123"/>
    </source>
</evidence>
<dbReference type="Gene3D" id="1.10.340.30">
    <property type="entry name" value="Hypothetical protein, domain 2"/>
    <property type="match status" value="1"/>
</dbReference>
<keyword evidence="15" id="KW-1185">Reference proteome</keyword>
<dbReference type="Pfam" id="PF07934">
    <property type="entry name" value="OGG_N"/>
    <property type="match status" value="1"/>
</dbReference>
<dbReference type="SUPFAM" id="SSF48150">
    <property type="entry name" value="DNA-glycosylase"/>
    <property type="match status" value="1"/>
</dbReference>
<dbReference type="GO" id="GO:0034039">
    <property type="term" value="F:8-oxo-7,8-dihydroguanine DNA N-glycosylase activity"/>
    <property type="evidence" value="ECO:0007669"/>
    <property type="project" value="TreeGrafter"/>
</dbReference>
<dbReference type="GO" id="GO:0140078">
    <property type="term" value="F:class I DNA-(apurinic or apyrimidinic site) endonuclease activity"/>
    <property type="evidence" value="ECO:0007669"/>
    <property type="project" value="UniProtKB-EC"/>
</dbReference>
<evidence type="ECO:0000256" key="3">
    <source>
        <dbReference type="ARBA" id="ARBA00012720"/>
    </source>
</evidence>
<comment type="subcellular location">
    <subcellularLocation>
        <location evidence="1">Nucleus</location>
    </subcellularLocation>
</comment>
<dbReference type="Gene3D" id="1.10.1670.10">
    <property type="entry name" value="Helix-hairpin-Helix base-excision DNA repair enzymes (C-terminal)"/>
    <property type="match status" value="1"/>
</dbReference>
<dbReference type="InterPro" id="IPR011257">
    <property type="entry name" value="DNA_glycosylase"/>
</dbReference>
<evidence type="ECO:0000256" key="11">
    <source>
        <dbReference type="ARBA" id="ARBA00044632"/>
    </source>
</evidence>
<dbReference type="CDD" id="cd00056">
    <property type="entry name" value="ENDO3c"/>
    <property type="match status" value="1"/>
</dbReference>
<evidence type="ECO:0000313" key="14">
    <source>
        <dbReference type="EMBL" id="OQR97872.1"/>
    </source>
</evidence>
<dbReference type="FunFam" id="1.10.1670.10:FF:000005">
    <property type="entry name" value="N-glycosylase/DNA lyase OGG1"/>
    <property type="match status" value="1"/>
</dbReference>
<name>A0A1V9ZIQ5_ACHHY</name>
<evidence type="ECO:0000256" key="5">
    <source>
        <dbReference type="ARBA" id="ARBA00022801"/>
    </source>
</evidence>
<dbReference type="SMART" id="SM00478">
    <property type="entry name" value="ENDO3c"/>
    <property type="match status" value="1"/>
</dbReference>
<evidence type="ECO:0000256" key="9">
    <source>
        <dbReference type="ARBA" id="ARBA00023268"/>
    </source>
</evidence>
<evidence type="ECO:0000256" key="8">
    <source>
        <dbReference type="ARBA" id="ARBA00023242"/>
    </source>
</evidence>
<dbReference type="Gene3D" id="3.30.310.40">
    <property type="match status" value="1"/>
</dbReference>
<evidence type="ECO:0000256" key="6">
    <source>
        <dbReference type="ARBA" id="ARBA00023204"/>
    </source>
</evidence>
<evidence type="ECO:0000256" key="4">
    <source>
        <dbReference type="ARBA" id="ARBA00022763"/>
    </source>
</evidence>
<evidence type="ECO:0000259" key="13">
    <source>
        <dbReference type="SMART" id="SM00478"/>
    </source>
</evidence>
<evidence type="ECO:0000313" key="15">
    <source>
        <dbReference type="Proteomes" id="UP000243579"/>
    </source>
</evidence>